<accession>A0A1V3XH23</accession>
<evidence type="ECO:0000313" key="2">
    <source>
        <dbReference type="Proteomes" id="UP000189229"/>
    </source>
</evidence>
<dbReference type="Gene3D" id="3.40.50.300">
    <property type="entry name" value="P-loop containing nucleotide triphosphate hydrolases"/>
    <property type="match status" value="1"/>
</dbReference>
<dbReference type="AlphaFoldDB" id="A0A1V3XH23"/>
<dbReference type="EMBL" id="MVBM01000002">
    <property type="protein sequence ID" value="OOK78489.1"/>
    <property type="molecule type" value="Genomic_DNA"/>
</dbReference>
<gene>
    <name evidence="1" type="ORF">BZL30_1727</name>
</gene>
<dbReference type="Proteomes" id="UP000189229">
    <property type="component" value="Unassembled WGS sequence"/>
</dbReference>
<evidence type="ECO:0000313" key="1">
    <source>
        <dbReference type="EMBL" id="OOK78489.1"/>
    </source>
</evidence>
<protein>
    <submittedName>
        <fullName evidence="1">Putative DNA polymerase III delta subunit domain protein</fullName>
    </submittedName>
</protein>
<reference evidence="1 2" key="1">
    <citation type="submission" date="2017-02" db="EMBL/GenBank/DDBJ databases">
        <title>Complete genome sequences of Mycobacterium kansasii strains isolated from rhesus macaques.</title>
        <authorList>
            <person name="Panda A."/>
            <person name="Nagaraj S."/>
            <person name="Zhao X."/>
            <person name="Tettelin H."/>
            <person name="Detolla L.J."/>
        </authorList>
    </citation>
    <scope>NUCLEOTIDE SEQUENCE [LARGE SCALE GENOMIC DNA]</scope>
    <source>
        <strain evidence="1 2">11-3813</strain>
    </source>
</reference>
<sequence length="88" mass="9338">MSEISPLHLVLGDEELLVERAVGEILRSARQRAGAGAGPGADDVPINRLRAGDVSTYELAELLSPSLFADERIVVLEAAAEAARMPSR</sequence>
<name>A0A1V3XH23_MYCKA</name>
<organism evidence="1 2">
    <name type="scientific">Mycobacterium kansasii</name>
    <dbReference type="NCBI Taxonomy" id="1768"/>
    <lineage>
        <taxon>Bacteria</taxon>
        <taxon>Bacillati</taxon>
        <taxon>Actinomycetota</taxon>
        <taxon>Actinomycetes</taxon>
        <taxon>Mycobacteriales</taxon>
        <taxon>Mycobacteriaceae</taxon>
        <taxon>Mycobacterium</taxon>
    </lineage>
</organism>
<comment type="caution">
    <text evidence="1">The sequence shown here is derived from an EMBL/GenBank/DDBJ whole genome shotgun (WGS) entry which is preliminary data.</text>
</comment>
<dbReference type="InterPro" id="IPR027417">
    <property type="entry name" value="P-loop_NTPase"/>
</dbReference>
<proteinExistence type="predicted"/>